<dbReference type="STRING" id="768671.ThimaDRAFT_1887"/>
<gene>
    <name evidence="1" type="ORF">ThimaDRAFT_1887</name>
</gene>
<dbReference type="InterPro" id="IPR036052">
    <property type="entry name" value="TrpB-like_PALP_sf"/>
</dbReference>
<dbReference type="Gene3D" id="3.40.50.1100">
    <property type="match status" value="1"/>
</dbReference>
<protein>
    <submittedName>
        <fullName evidence="1">Pyridoxal-phosphate dependent enzyme</fullName>
    </submittedName>
</protein>
<accession>F9UAD5</accession>
<dbReference type="AlphaFoldDB" id="F9UAD5"/>
<keyword evidence="2" id="KW-1185">Reference proteome</keyword>
<evidence type="ECO:0000313" key="2">
    <source>
        <dbReference type="Proteomes" id="UP000005459"/>
    </source>
</evidence>
<dbReference type="SUPFAM" id="SSF53686">
    <property type="entry name" value="Tryptophan synthase beta subunit-like PLP-dependent enzymes"/>
    <property type="match status" value="1"/>
</dbReference>
<dbReference type="Proteomes" id="UP000005459">
    <property type="component" value="Unassembled WGS sequence"/>
</dbReference>
<organism evidence="1 2">
    <name type="scientific">Thiocapsa marina 5811</name>
    <dbReference type="NCBI Taxonomy" id="768671"/>
    <lineage>
        <taxon>Bacteria</taxon>
        <taxon>Pseudomonadati</taxon>
        <taxon>Pseudomonadota</taxon>
        <taxon>Gammaproteobacteria</taxon>
        <taxon>Chromatiales</taxon>
        <taxon>Chromatiaceae</taxon>
        <taxon>Thiocapsa</taxon>
    </lineage>
</organism>
<dbReference type="eggNOG" id="COG2515">
    <property type="taxonomic scope" value="Bacteria"/>
</dbReference>
<name>F9UAD5_9GAMM</name>
<evidence type="ECO:0000313" key="1">
    <source>
        <dbReference type="EMBL" id="EGV19083.1"/>
    </source>
</evidence>
<dbReference type="EMBL" id="AFWV01000005">
    <property type="protein sequence ID" value="EGV19083.1"/>
    <property type="molecule type" value="Genomic_DNA"/>
</dbReference>
<dbReference type="RefSeq" id="WP_007192763.1">
    <property type="nucleotide sequence ID" value="NZ_AFWV01000005.1"/>
</dbReference>
<sequence>MLKSHVAALASDASAALGPRIAVDAADVHVDDCYCGPGYGVLTDLEREAIRIFARPEGILLDLIRRGFFPSDARMLFRHTGGQPALFAEPYPTKHL</sequence>
<reference evidence="1 2" key="1">
    <citation type="submission" date="2011-06" db="EMBL/GenBank/DDBJ databases">
        <title>The draft genome of Thiocapsa marina 5811.</title>
        <authorList>
            <consortium name="US DOE Joint Genome Institute (JGI-PGF)"/>
            <person name="Lucas S."/>
            <person name="Han J."/>
            <person name="Cheng J.-F."/>
            <person name="Goodwin L."/>
            <person name="Pitluck S."/>
            <person name="Peters L."/>
            <person name="Land M.L."/>
            <person name="Hauser L."/>
            <person name="Vogl K."/>
            <person name="Liu Z."/>
            <person name="Imhoff J."/>
            <person name="Thiel V."/>
            <person name="Frigaard N.-U."/>
            <person name="Bryant D."/>
            <person name="Woyke T.J."/>
        </authorList>
    </citation>
    <scope>NUCLEOTIDE SEQUENCE [LARGE SCALE GENOMIC DNA]</scope>
    <source>
        <strain evidence="1 2">5811</strain>
    </source>
</reference>
<proteinExistence type="predicted"/>